<keyword evidence="3" id="KW-1185">Reference proteome</keyword>
<sequence>MSSPAQPYPGEVSQPQEILALAEEYRQAATALRGLLKTKQPLSTAPFRLCAIQAIELFLNSFLLQNGMKPSEIRALQHDMQRRAELSTNNGLVLRKKTADHLKTLANNREYLISRYEPAMVNSVSEINRLLATMEEVANKVQKQSGSKASILINTGMAAIG</sequence>
<protein>
    <recommendedName>
        <fullName evidence="1">HEPN domain-containing protein</fullName>
    </recommendedName>
</protein>
<comment type="caution">
    <text evidence="2">The sequence shown here is derived from an EMBL/GenBank/DDBJ whole genome shotgun (WGS) entry which is preliminary data.</text>
</comment>
<organism evidence="2 3">
    <name type="scientific">Parasphingorhabdus flavimaris</name>
    <dbReference type="NCBI Taxonomy" id="266812"/>
    <lineage>
        <taxon>Bacteria</taxon>
        <taxon>Pseudomonadati</taxon>
        <taxon>Pseudomonadota</taxon>
        <taxon>Alphaproteobacteria</taxon>
        <taxon>Sphingomonadales</taxon>
        <taxon>Sphingomonadaceae</taxon>
        <taxon>Parasphingorhabdus</taxon>
    </lineage>
</organism>
<proteinExistence type="predicted"/>
<dbReference type="EMBL" id="JABWMH010000003">
    <property type="protein sequence ID" value="NVD28648.1"/>
    <property type="molecule type" value="Genomic_DNA"/>
</dbReference>
<reference evidence="2 3" key="1">
    <citation type="submission" date="2020-06" db="EMBL/GenBank/DDBJ databases">
        <authorList>
            <person name="Kim S.-J."/>
            <person name="Park S.-J."/>
        </authorList>
    </citation>
    <scope>NUCLEOTIDE SEQUENCE [LARGE SCALE GENOMIC DNA]</scope>
    <source>
        <strain evidence="2 3">SW-151</strain>
    </source>
</reference>
<name>A0ABX2N4X4_9SPHN</name>
<evidence type="ECO:0000313" key="2">
    <source>
        <dbReference type="EMBL" id="NVD28648.1"/>
    </source>
</evidence>
<dbReference type="InterPro" id="IPR007842">
    <property type="entry name" value="HEPN_dom"/>
</dbReference>
<dbReference type="Pfam" id="PF05168">
    <property type="entry name" value="HEPN"/>
    <property type="match status" value="1"/>
</dbReference>
<dbReference type="Proteomes" id="UP000652427">
    <property type="component" value="Unassembled WGS sequence"/>
</dbReference>
<feature type="domain" description="HEPN" evidence="1">
    <location>
        <begin position="52"/>
        <end position="143"/>
    </location>
</feature>
<gene>
    <name evidence="2" type="ORF">HUO14_12175</name>
</gene>
<accession>A0ABX2N4X4</accession>
<evidence type="ECO:0000259" key="1">
    <source>
        <dbReference type="Pfam" id="PF05168"/>
    </source>
</evidence>
<dbReference type="RefSeq" id="WP_176280066.1">
    <property type="nucleotide sequence ID" value="NZ_JABWMH010000003.1"/>
</dbReference>
<evidence type="ECO:0000313" key="3">
    <source>
        <dbReference type="Proteomes" id="UP000652427"/>
    </source>
</evidence>